<accession>A5G2H0</accession>
<dbReference type="AlphaFoldDB" id="A5G2H0"/>
<dbReference type="PANTHER" id="PTHR30329:SF21">
    <property type="entry name" value="LIPOPROTEIN YIAD-RELATED"/>
    <property type="match status" value="1"/>
</dbReference>
<dbReference type="STRING" id="349163.Acry_2862"/>
<dbReference type="Proteomes" id="UP000000245">
    <property type="component" value="Chromosome"/>
</dbReference>
<dbReference type="InterPro" id="IPR006665">
    <property type="entry name" value="OmpA-like"/>
</dbReference>
<evidence type="ECO:0000256" key="4">
    <source>
        <dbReference type="PROSITE-ProRule" id="PRU00473"/>
    </source>
</evidence>
<dbReference type="KEGG" id="acr:Acry_2862"/>
<dbReference type="PROSITE" id="PS51123">
    <property type="entry name" value="OMPA_2"/>
    <property type="match status" value="1"/>
</dbReference>
<evidence type="ECO:0000313" key="7">
    <source>
        <dbReference type="EMBL" id="ABQ32052.1"/>
    </source>
</evidence>
<evidence type="ECO:0000256" key="5">
    <source>
        <dbReference type="SAM" id="SignalP"/>
    </source>
</evidence>
<sequence length="203" mass="20633">MRFTGVSAAAVVALLGMGAAHAQSSGPSAQQIIQALKPTGNVSSTTRGIVPLAQGAAQAAPAPSVAKPAAMRMKTTAPAAVSHAAAQTLSINLNIDFATGSAKLTPQAVTELDRLGRALTDKTLAAYHFRVVGHTDTTGAASTNLALSQARAAAVKTYLMSKFDIPATRLQATGVGEADLLVPTGPNVANRANRRVQIINTGK</sequence>
<feature type="signal peptide" evidence="5">
    <location>
        <begin position="1"/>
        <end position="22"/>
    </location>
</feature>
<comment type="subcellular location">
    <subcellularLocation>
        <location evidence="1">Cell outer membrane</location>
    </subcellularLocation>
</comment>
<evidence type="ECO:0000256" key="3">
    <source>
        <dbReference type="ARBA" id="ARBA00023237"/>
    </source>
</evidence>
<dbReference type="Gene3D" id="3.30.1330.60">
    <property type="entry name" value="OmpA-like domain"/>
    <property type="match status" value="1"/>
</dbReference>
<evidence type="ECO:0000313" key="8">
    <source>
        <dbReference type="Proteomes" id="UP000000245"/>
    </source>
</evidence>
<keyword evidence="8" id="KW-1185">Reference proteome</keyword>
<dbReference type="RefSeq" id="WP_012040370.1">
    <property type="nucleotide sequence ID" value="NC_009484.1"/>
</dbReference>
<gene>
    <name evidence="7" type="ordered locus">Acry_2862</name>
</gene>
<feature type="chain" id="PRO_5002681932" evidence="5">
    <location>
        <begin position="23"/>
        <end position="203"/>
    </location>
</feature>
<proteinExistence type="predicted"/>
<reference evidence="7 8" key="1">
    <citation type="submission" date="2007-05" db="EMBL/GenBank/DDBJ databases">
        <title>Complete sequence of chromosome of Acidiphilium cryptum JF-5.</title>
        <authorList>
            <consortium name="US DOE Joint Genome Institute"/>
            <person name="Copeland A."/>
            <person name="Lucas S."/>
            <person name="Lapidus A."/>
            <person name="Barry K."/>
            <person name="Detter J.C."/>
            <person name="Glavina del Rio T."/>
            <person name="Hammon N."/>
            <person name="Israni S."/>
            <person name="Dalin E."/>
            <person name="Tice H."/>
            <person name="Pitluck S."/>
            <person name="Sims D."/>
            <person name="Brettin T."/>
            <person name="Bruce D."/>
            <person name="Han C."/>
            <person name="Schmutz J."/>
            <person name="Larimer F."/>
            <person name="Land M."/>
            <person name="Hauser L."/>
            <person name="Kyrpides N."/>
            <person name="Kim E."/>
            <person name="Magnuson T."/>
            <person name="Richardson P."/>
        </authorList>
    </citation>
    <scope>NUCLEOTIDE SEQUENCE [LARGE SCALE GENOMIC DNA]</scope>
    <source>
        <strain evidence="7 8">JF-5</strain>
    </source>
</reference>
<dbReference type="EMBL" id="CP000697">
    <property type="protein sequence ID" value="ABQ32052.1"/>
    <property type="molecule type" value="Genomic_DNA"/>
</dbReference>
<dbReference type="InterPro" id="IPR050330">
    <property type="entry name" value="Bact_OuterMem_StrucFunc"/>
</dbReference>
<dbReference type="PRINTS" id="PR01021">
    <property type="entry name" value="OMPADOMAIN"/>
</dbReference>
<dbReference type="eggNOG" id="COG2885">
    <property type="taxonomic scope" value="Bacteria"/>
</dbReference>
<feature type="domain" description="OmpA-like" evidence="6">
    <location>
        <begin position="84"/>
        <end position="203"/>
    </location>
</feature>
<keyword evidence="2 4" id="KW-0472">Membrane</keyword>
<dbReference type="InterPro" id="IPR036737">
    <property type="entry name" value="OmpA-like_sf"/>
</dbReference>
<evidence type="ECO:0000256" key="1">
    <source>
        <dbReference type="ARBA" id="ARBA00004442"/>
    </source>
</evidence>
<protein>
    <submittedName>
        <fullName evidence="7">OmpA/MotB domain protein</fullName>
    </submittedName>
</protein>
<dbReference type="HOGENOM" id="CLU_016890_5_2_5"/>
<evidence type="ECO:0000259" key="6">
    <source>
        <dbReference type="PROSITE" id="PS51123"/>
    </source>
</evidence>
<organism evidence="7 8">
    <name type="scientific">Acidiphilium cryptum (strain JF-5)</name>
    <dbReference type="NCBI Taxonomy" id="349163"/>
    <lineage>
        <taxon>Bacteria</taxon>
        <taxon>Pseudomonadati</taxon>
        <taxon>Pseudomonadota</taxon>
        <taxon>Alphaproteobacteria</taxon>
        <taxon>Acetobacterales</taxon>
        <taxon>Acidocellaceae</taxon>
        <taxon>Acidiphilium</taxon>
    </lineage>
</organism>
<dbReference type="SUPFAM" id="SSF103088">
    <property type="entry name" value="OmpA-like"/>
    <property type="match status" value="1"/>
</dbReference>
<name>A5G2H0_ACICJ</name>
<dbReference type="PANTHER" id="PTHR30329">
    <property type="entry name" value="STATOR ELEMENT OF FLAGELLAR MOTOR COMPLEX"/>
    <property type="match status" value="1"/>
</dbReference>
<keyword evidence="3" id="KW-0998">Cell outer membrane</keyword>
<dbReference type="CDD" id="cd07185">
    <property type="entry name" value="OmpA_C-like"/>
    <property type="match status" value="1"/>
</dbReference>
<dbReference type="Pfam" id="PF00691">
    <property type="entry name" value="OmpA"/>
    <property type="match status" value="1"/>
</dbReference>
<dbReference type="GO" id="GO:0009279">
    <property type="term" value="C:cell outer membrane"/>
    <property type="evidence" value="ECO:0007669"/>
    <property type="project" value="UniProtKB-SubCell"/>
</dbReference>
<keyword evidence="5" id="KW-0732">Signal</keyword>
<evidence type="ECO:0000256" key="2">
    <source>
        <dbReference type="ARBA" id="ARBA00023136"/>
    </source>
</evidence>
<dbReference type="InterPro" id="IPR006664">
    <property type="entry name" value="OMP_bac"/>
</dbReference>